<dbReference type="SUPFAM" id="SSF46785">
    <property type="entry name" value="Winged helix' DNA-binding domain"/>
    <property type="match status" value="1"/>
</dbReference>
<feature type="domain" description="HTH asnC-type" evidence="4">
    <location>
        <begin position="5"/>
        <end position="66"/>
    </location>
</feature>
<dbReference type="SMART" id="SM00344">
    <property type="entry name" value="HTH_ASNC"/>
    <property type="match status" value="1"/>
</dbReference>
<name>A0A127BBE8_9EURY</name>
<dbReference type="InterPro" id="IPR019888">
    <property type="entry name" value="Tscrpt_reg_AsnC-like"/>
</dbReference>
<dbReference type="SUPFAM" id="SSF54909">
    <property type="entry name" value="Dimeric alpha+beta barrel"/>
    <property type="match status" value="1"/>
</dbReference>
<reference evidence="6" key="1">
    <citation type="submission" date="2015-02" db="EMBL/GenBank/DDBJ databases">
        <title>Pyrococcus kukulkanii sp. nov., a novel hyperthermophilic archaeon isolated from a deep-sea hydrothermal vent at the Guaymas Basin.</title>
        <authorList>
            <person name="Oger P.M."/>
            <person name="Callac N."/>
            <person name="Jebbar M."/>
            <person name="Godfroy A."/>
        </authorList>
    </citation>
    <scope>NUCLEOTIDE SEQUENCE [LARGE SCALE GENOMIC DNA]</scope>
    <source>
        <strain evidence="6">NCB100</strain>
    </source>
</reference>
<dbReference type="GO" id="GO:0043565">
    <property type="term" value="F:sequence-specific DNA binding"/>
    <property type="evidence" value="ECO:0007669"/>
    <property type="project" value="InterPro"/>
</dbReference>
<proteinExistence type="predicted"/>
<protein>
    <submittedName>
        <fullName evidence="5">Transcriptional regulator</fullName>
    </submittedName>
</protein>
<dbReference type="GO" id="GO:0043200">
    <property type="term" value="P:response to amino acid"/>
    <property type="evidence" value="ECO:0007669"/>
    <property type="project" value="TreeGrafter"/>
</dbReference>
<dbReference type="GO" id="GO:0005829">
    <property type="term" value="C:cytosol"/>
    <property type="evidence" value="ECO:0007669"/>
    <property type="project" value="TreeGrafter"/>
</dbReference>
<organism evidence="5 6">
    <name type="scientific">Pyrococcus kukulkanii</name>
    <dbReference type="NCBI Taxonomy" id="1609559"/>
    <lineage>
        <taxon>Archaea</taxon>
        <taxon>Methanobacteriati</taxon>
        <taxon>Methanobacteriota</taxon>
        <taxon>Thermococci</taxon>
        <taxon>Thermococcales</taxon>
        <taxon>Thermococcaceae</taxon>
        <taxon>Pyrococcus</taxon>
    </lineage>
</organism>
<keyword evidence="3" id="KW-0804">Transcription</keyword>
<dbReference type="InterPro" id="IPR036388">
    <property type="entry name" value="WH-like_DNA-bd_sf"/>
</dbReference>
<dbReference type="InterPro" id="IPR011991">
    <property type="entry name" value="ArsR-like_HTH"/>
</dbReference>
<evidence type="ECO:0000256" key="3">
    <source>
        <dbReference type="ARBA" id="ARBA00023163"/>
    </source>
</evidence>
<dbReference type="PANTHER" id="PTHR30154">
    <property type="entry name" value="LEUCINE-RESPONSIVE REGULATORY PROTEIN"/>
    <property type="match status" value="1"/>
</dbReference>
<evidence type="ECO:0000313" key="6">
    <source>
        <dbReference type="Proteomes" id="UP000070587"/>
    </source>
</evidence>
<evidence type="ECO:0000259" key="4">
    <source>
        <dbReference type="PROSITE" id="PS50956"/>
    </source>
</evidence>
<dbReference type="Gene3D" id="1.10.10.10">
    <property type="entry name" value="Winged helix-like DNA-binding domain superfamily/Winged helix DNA-binding domain"/>
    <property type="match status" value="1"/>
</dbReference>
<evidence type="ECO:0000256" key="1">
    <source>
        <dbReference type="ARBA" id="ARBA00023015"/>
    </source>
</evidence>
<evidence type="ECO:0000313" key="5">
    <source>
        <dbReference type="EMBL" id="AMM54654.1"/>
    </source>
</evidence>
<dbReference type="AlphaFoldDB" id="A0A127BBE8"/>
<dbReference type="KEGG" id="pyc:TQ32_09275"/>
<dbReference type="Proteomes" id="UP000070587">
    <property type="component" value="Chromosome"/>
</dbReference>
<dbReference type="PANTHER" id="PTHR30154:SF34">
    <property type="entry name" value="TRANSCRIPTIONAL REGULATOR AZLB"/>
    <property type="match status" value="1"/>
</dbReference>
<dbReference type="Pfam" id="PF01037">
    <property type="entry name" value="AsnC_trans_reg"/>
    <property type="match status" value="1"/>
</dbReference>
<accession>A0A127BBE8</accession>
<sequence>MRGVLDDVDKKIIEILQKDGKVPLREISKITGLAESTIHERIKRLRESGILKKFTAIVDPEALGYTMLAFILIKVKAGKYSEVASKLVKYPEIMEVYETTGDYDMVVKIRTRNSEELNNFLDMVGSIDGVEGTHTMIVLKIHKETTELPIK</sequence>
<dbReference type="OrthoDB" id="6995at2157"/>
<dbReference type="InterPro" id="IPR036390">
    <property type="entry name" value="WH_DNA-bd_sf"/>
</dbReference>
<dbReference type="PRINTS" id="PR00033">
    <property type="entry name" value="HTHASNC"/>
</dbReference>
<keyword evidence="2" id="KW-0238">DNA-binding</keyword>
<gene>
    <name evidence="5" type="ORF">TQ32_09275</name>
</gene>
<dbReference type="PROSITE" id="PS50956">
    <property type="entry name" value="HTH_ASNC_2"/>
    <property type="match status" value="1"/>
</dbReference>
<keyword evidence="1" id="KW-0805">Transcription regulation</keyword>
<reference evidence="5 6" key="2">
    <citation type="journal article" date="2016" name="Int. J. Syst. Evol. Microbiol.">
        <title>Pyrococcus kukulkanii sp. nov., a hyperthermophilic, piezophilic archaeon isolated from a deep-sea hydrothermal vent.</title>
        <authorList>
            <person name="Callac N."/>
            <person name="Oger P."/>
            <person name="Lesongeur F."/>
            <person name="Rattray J.E."/>
            <person name="Vannier P."/>
            <person name="Michoud G."/>
            <person name="Beauverger M."/>
            <person name="Gayet N."/>
            <person name="Rouxel O."/>
            <person name="Jebbar M."/>
            <person name="Godfroy A."/>
        </authorList>
    </citation>
    <scope>NUCLEOTIDE SEQUENCE [LARGE SCALE GENOMIC DNA]</scope>
    <source>
        <strain evidence="5 6">NCB100</strain>
    </source>
</reference>
<evidence type="ECO:0000256" key="2">
    <source>
        <dbReference type="ARBA" id="ARBA00023125"/>
    </source>
</evidence>
<dbReference type="RefSeq" id="WP_068323834.1">
    <property type="nucleotide sequence ID" value="NZ_CP010835.1"/>
</dbReference>
<dbReference type="InterPro" id="IPR019887">
    <property type="entry name" value="Tscrpt_reg_AsnC/Lrp_C"/>
</dbReference>
<dbReference type="Pfam" id="PF13404">
    <property type="entry name" value="HTH_AsnC-type"/>
    <property type="match status" value="1"/>
</dbReference>
<dbReference type="EMBL" id="CP010835">
    <property type="protein sequence ID" value="AMM54654.1"/>
    <property type="molecule type" value="Genomic_DNA"/>
</dbReference>
<dbReference type="PATRIC" id="fig|1609559.3.peg.1923"/>
<dbReference type="STRING" id="1609559.TQ32_09275"/>
<dbReference type="Gene3D" id="3.30.70.920">
    <property type="match status" value="1"/>
</dbReference>
<dbReference type="InterPro" id="IPR011008">
    <property type="entry name" value="Dimeric_a/b-barrel"/>
</dbReference>
<dbReference type="CDD" id="cd00090">
    <property type="entry name" value="HTH_ARSR"/>
    <property type="match status" value="1"/>
</dbReference>
<dbReference type="GeneID" id="28492027"/>
<dbReference type="InterPro" id="IPR000485">
    <property type="entry name" value="AsnC-type_HTH_dom"/>
</dbReference>